<dbReference type="CDD" id="cd02192">
    <property type="entry name" value="PurM-like3"/>
    <property type="match status" value="1"/>
</dbReference>
<dbReference type="InterPro" id="IPR006283">
    <property type="entry name" value="ThiL-like"/>
</dbReference>
<dbReference type="RefSeq" id="WP_011243016.1">
    <property type="nucleotide sequence ID" value="NC_006576.1"/>
</dbReference>
<dbReference type="PANTHER" id="PTHR30270:SF0">
    <property type="entry name" value="THIAMINE-MONOPHOSPHATE KINASE"/>
    <property type="match status" value="1"/>
</dbReference>
<feature type="domain" description="PurM-like C-terminal" evidence="2">
    <location>
        <begin position="197"/>
        <end position="307"/>
    </location>
</feature>
<dbReference type="GO" id="GO:0009030">
    <property type="term" value="F:thiamine-phosphate kinase activity"/>
    <property type="evidence" value="ECO:0007669"/>
    <property type="project" value="InterPro"/>
</dbReference>
<evidence type="ECO:0008006" key="5">
    <source>
        <dbReference type="Google" id="ProtNLM"/>
    </source>
</evidence>
<dbReference type="AlphaFoldDB" id="A0A0H3K1J7"/>
<feature type="domain" description="PurM-like N-terminal" evidence="1">
    <location>
        <begin position="51"/>
        <end position="157"/>
    </location>
</feature>
<dbReference type="eggNOG" id="COG2144">
    <property type="taxonomic scope" value="Bacteria"/>
</dbReference>
<dbReference type="SUPFAM" id="SSF56042">
    <property type="entry name" value="PurM C-terminal domain-like"/>
    <property type="match status" value="1"/>
</dbReference>
<dbReference type="Proteomes" id="UP000001175">
    <property type="component" value="Chromosome"/>
</dbReference>
<dbReference type="EMBL" id="AP008231">
    <property type="protein sequence ID" value="BAD78894.1"/>
    <property type="molecule type" value="Genomic_DNA"/>
</dbReference>
<dbReference type="KEGG" id="syc:syc0704_d"/>
<evidence type="ECO:0000259" key="2">
    <source>
        <dbReference type="Pfam" id="PF02769"/>
    </source>
</evidence>
<dbReference type="InterPro" id="IPR011413">
    <property type="entry name" value="UCP036540_AIR"/>
</dbReference>
<dbReference type="InterPro" id="IPR010918">
    <property type="entry name" value="PurM-like_C_dom"/>
</dbReference>
<dbReference type="InterPro" id="IPR036676">
    <property type="entry name" value="PurM-like_C_sf"/>
</dbReference>
<evidence type="ECO:0000259" key="1">
    <source>
        <dbReference type="Pfam" id="PF00586"/>
    </source>
</evidence>
<proteinExistence type="predicted"/>
<dbReference type="PIRSF" id="PIRSF036540">
    <property type="entry name" value="UCP036540_AIR"/>
    <property type="match status" value="1"/>
</dbReference>
<dbReference type="PANTHER" id="PTHR30270">
    <property type="entry name" value="THIAMINE-MONOPHOSPHATE KINASE"/>
    <property type="match status" value="1"/>
</dbReference>
<dbReference type="InterPro" id="IPR016188">
    <property type="entry name" value="PurM-like_N"/>
</dbReference>
<dbReference type="InterPro" id="IPR036921">
    <property type="entry name" value="PurM-like_N_sf"/>
</dbReference>
<dbReference type="SUPFAM" id="SSF55326">
    <property type="entry name" value="PurM N-terminal domain-like"/>
    <property type="match status" value="1"/>
</dbReference>
<accession>A0A0H3K1J7</accession>
<dbReference type="InterPro" id="IPR024030">
    <property type="entry name" value="AIR_synthase-rel_sll0787"/>
</dbReference>
<dbReference type="GO" id="GO:0009228">
    <property type="term" value="P:thiamine biosynthetic process"/>
    <property type="evidence" value="ECO:0007669"/>
    <property type="project" value="InterPro"/>
</dbReference>
<sequence>MSDAAIAQDLAALAAQLQTLAGLQGKRDIQAAAASLPHRPFPKLGLAAALGDDAALLPATANRLLFACEGIHPDLVAEDPWFAGWSGVLVNLSDIAAMGGRPIAVVNSPWSRDRQHADQVFAGLQFAAEKFGIPIVGGHSNLQSPYSALSVAVLGQVGPHVLSARSAQAGDRCYLLINRDGQFYRHYPFWDAATGTAPEQLRRHWELMAQLADAGLVSAAKDVSMGGLIGTAVMFAETSGAGLDLHLDRLSYPAGVSRDRWLTCFPSFGFLLAVPEACCDRFLQRVATEPDLTCDHLGSFTNTGQVRLCDRQAQVCFWDCQEQSLMGFSALTDPESPH</sequence>
<gene>
    <name evidence="3" type="ordered locus">syc0704_d</name>
</gene>
<dbReference type="NCBIfam" id="TIGR04049">
    <property type="entry name" value="AIR_rel_sll0787"/>
    <property type="match status" value="1"/>
</dbReference>
<reference evidence="3 4" key="1">
    <citation type="journal article" date="2007" name="Photosyn. Res.">
        <title>Complete nucleotide sequence of the freshwater unicellular cyanobacterium Synechococcus elongatus PCC 6301 chromosome: gene content and organization.</title>
        <authorList>
            <person name="Sugita C."/>
            <person name="Ogata K."/>
            <person name="Shikata M."/>
            <person name="Jikuya H."/>
            <person name="Takano J."/>
            <person name="Furumichi M."/>
            <person name="Kanehisa M."/>
            <person name="Omata T."/>
            <person name="Sugiura M."/>
            <person name="Sugita M."/>
        </authorList>
    </citation>
    <scope>NUCLEOTIDE SEQUENCE [LARGE SCALE GENOMIC DNA]</scope>
    <source>
        <strain evidence="4">ATCC 27144 / PCC 6301 / SAUG 1402/1</strain>
    </source>
</reference>
<evidence type="ECO:0000313" key="4">
    <source>
        <dbReference type="Proteomes" id="UP000001175"/>
    </source>
</evidence>
<dbReference type="Pfam" id="PF02769">
    <property type="entry name" value="AIRS_C"/>
    <property type="match status" value="1"/>
</dbReference>
<name>A0A0H3K1J7_SYNP6</name>
<protein>
    <recommendedName>
        <fullName evidence="5">Sll0787 family AIR synthase-like protein</fullName>
    </recommendedName>
</protein>
<dbReference type="Gene3D" id="3.90.650.10">
    <property type="entry name" value="PurM-like C-terminal domain"/>
    <property type="match status" value="1"/>
</dbReference>
<dbReference type="Gene3D" id="3.30.1330.10">
    <property type="entry name" value="PurM-like, N-terminal domain"/>
    <property type="match status" value="1"/>
</dbReference>
<evidence type="ECO:0000313" key="3">
    <source>
        <dbReference type="EMBL" id="BAD78894.1"/>
    </source>
</evidence>
<organism evidence="3 4">
    <name type="scientific">Synechococcus sp. (strain ATCC 27144 / PCC 6301 / SAUG 1402/1)</name>
    <name type="common">Anacystis nidulans</name>
    <dbReference type="NCBI Taxonomy" id="269084"/>
    <lineage>
        <taxon>Bacteria</taxon>
        <taxon>Bacillati</taxon>
        <taxon>Cyanobacteriota</taxon>
        <taxon>Cyanophyceae</taxon>
        <taxon>Synechococcales</taxon>
        <taxon>Synechococcaceae</taxon>
        <taxon>Synechococcus</taxon>
    </lineage>
</organism>
<dbReference type="Pfam" id="PF00586">
    <property type="entry name" value="AIRS"/>
    <property type="match status" value="1"/>
</dbReference>